<proteinExistence type="predicted"/>
<protein>
    <submittedName>
        <fullName evidence="1">Uncharacterized protein</fullName>
    </submittedName>
</protein>
<dbReference type="EMBL" id="JAPFFF010000002">
    <property type="protein sequence ID" value="KAK8896387.1"/>
    <property type="molecule type" value="Genomic_DNA"/>
</dbReference>
<reference evidence="1 2" key="1">
    <citation type="submission" date="2024-04" db="EMBL/GenBank/DDBJ databases">
        <title>Tritrichomonas musculus Genome.</title>
        <authorList>
            <person name="Alves-Ferreira E."/>
            <person name="Grigg M."/>
            <person name="Lorenzi H."/>
            <person name="Galac M."/>
        </authorList>
    </citation>
    <scope>NUCLEOTIDE SEQUENCE [LARGE SCALE GENOMIC DNA]</scope>
    <source>
        <strain evidence="1 2">EAF2021</strain>
    </source>
</reference>
<organism evidence="1 2">
    <name type="scientific">Tritrichomonas musculus</name>
    <dbReference type="NCBI Taxonomy" id="1915356"/>
    <lineage>
        <taxon>Eukaryota</taxon>
        <taxon>Metamonada</taxon>
        <taxon>Parabasalia</taxon>
        <taxon>Tritrichomonadida</taxon>
        <taxon>Tritrichomonadidae</taxon>
        <taxon>Tritrichomonas</taxon>
    </lineage>
</organism>
<accession>A0ABR2L118</accession>
<keyword evidence="2" id="KW-1185">Reference proteome</keyword>
<evidence type="ECO:0000313" key="2">
    <source>
        <dbReference type="Proteomes" id="UP001470230"/>
    </source>
</evidence>
<sequence length="117" mass="13524">MSEAPSFIGTDTLKNFEGIGEHDADDIGQWEHDDRSKSFMDQLTQENEFDASGLRNQYQAKRHAIKGIRKDKDYYLVHNTINKLKISNLSKVRDASKYKQDFLDLIINGNNRVKYIG</sequence>
<evidence type="ECO:0000313" key="1">
    <source>
        <dbReference type="EMBL" id="KAK8896387.1"/>
    </source>
</evidence>
<name>A0ABR2L118_9EUKA</name>
<comment type="caution">
    <text evidence="1">The sequence shown here is derived from an EMBL/GenBank/DDBJ whole genome shotgun (WGS) entry which is preliminary data.</text>
</comment>
<gene>
    <name evidence="1" type="ORF">M9Y10_014285</name>
</gene>
<dbReference type="Proteomes" id="UP001470230">
    <property type="component" value="Unassembled WGS sequence"/>
</dbReference>